<name>A0A1W1YMH7_9BURK</name>
<dbReference type="Gene3D" id="3.40.190.150">
    <property type="entry name" value="Bordetella uptake gene, domain 1"/>
    <property type="match status" value="1"/>
</dbReference>
<dbReference type="PIRSF" id="PIRSF017082">
    <property type="entry name" value="YflP"/>
    <property type="match status" value="1"/>
</dbReference>
<dbReference type="InterPro" id="IPR005064">
    <property type="entry name" value="BUG"/>
</dbReference>
<proteinExistence type="inferred from homology"/>
<dbReference type="PANTHER" id="PTHR42928">
    <property type="entry name" value="TRICARBOXYLATE-BINDING PROTEIN"/>
    <property type="match status" value="1"/>
</dbReference>
<dbReference type="EMBL" id="FWXJ01000003">
    <property type="protein sequence ID" value="SMC37354.1"/>
    <property type="molecule type" value="Genomic_DNA"/>
</dbReference>
<dbReference type="Gene3D" id="3.40.190.10">
    <property type="entry name" value="Periplasmic binding protein-like II"/>
    <property type="match status" value="1"/>
</dbReference>
<gene>
    <name evidence="2" type="ORF">SAMN06296008_103189</name>
</gene>
<dbReference type="Pfam" id="PF03401">
    <property type="entry name" value="TctC"/>
    <property type="match status" value="1"/>
</dbReference>
<keyword evidence="2" id="KW-0675">Receptor</keyword>
<dbReference type="PANTHER" id="PTHR42928:SF5">
    <property type="entry name" value="BLR1237 PROTEIN"/>
    <property type="match status" value="1"/>
</dbReference>
<reference evidence="2 3" key="1">
    <citation type="submission" date="2017-04" db="EMBL/GenBank/DDBJ databases">
        <authorList>
            <person name="Afonso C.L."/>
            <person name="Miller P.J."/>
            <person name="Scott M.A."/>
            <person name="Spackman E."/>
            <person name="Goraichik I."/>
            <person name="Dimitrov K.M."/>
            <person name="Suarez D.L."/>
            <person name="Swayne D.E."/>
        </authorList>
    </citation>
    <scope>NUCLEOTIDE SEQUENCE [LARGE SCALE GENOMIC DNA]</scope>
    <source>
        <strain evidence="2 3">VK13</strain>
    </source>
</reference>
<accession>A0A1W1YMH7</accession>
<dbReference type="RefSeq" id="WP_084282903.1">
    <property type="nucleotide sequence ID" value="NZ_FWXJ01000003.1"/>
</dbReference>
<dbReference type="InterPro" id="IPR042100">
    <property type="entry name" value="Bug_dom1"/>
</dbReference>
<comment type="similarity">
    <text evidence="1">Belongs to the UPF0065 (bug) family.</text>
</comment>
<dbReference type="AlphaFoldDB" id="A0A1W1YMH7"/>
<dbReference type="SUPFAM" id="SSF53850">
    <property type="entry name" value="Periplasmic binding protein-like II"/>
    <property type="match status" value="1"/>
</dbReference>
<organism evidence="2 3">
    <name type="scientific">Polynucleobacter kasalickyi</name>
    <dbReference type="NCBI Taxonomy" id="1938817"/>
    <lineage>
        <taxon>Bacteria</taxon>
        <taxon>Pseudomonadati</taxon>
        <taxon>Pseudomonadota</taxon>
        <taxon>Betaproteobacteria</taxon>
        <taxon>Burkholderiales</taxon>
        <taxon>Burkholderiaceae</taxon>
        <taxon>Polynucleobacter</taxon>
    </lineage>
</organism>
<dbReference type="CDD" id="cd13578">
    <property type="entry name" value="PBP2_Bug27"/>
    <property type="match status" value="1"/>
</dbReference>
<evidence type="ECO:0000256" key="1">
    <source>
        <dbReference type="ARBA" id="ARBA00006987"/>
    </source>
</evidence>
<dbReference type="Proteomes" id="UP000192708">
    <property type="component" value="Unassembled WGS sequence"/>
</dbReference>
<dbReference type="STRING" id="1938817.SAMN06296008_103189"/>
<keyword evidence="3" id="KW-1185">Reference proteome</keyword>
<sequence length="331" mass="35038">MRQILQRSSVYAILWVAYTIFSLPSYAQSDPVASYPNRPIHIVVSFPPGGSPDFTARVIGQQLGKILNQSVVVENKSGAGGNVGTQYVASSKPDGYTLLVNSSAFTVNPSLYAGKAGYDPIKDFIAVSIVSKQANVVSVNESVPVNTLAELRLLSGKDKLSFSTPGNGTTPHLTCENLFHSVWKADITHIPYKGAGPASLAVASGETPIGCTAGFGVAQFAKQGKVKILAISSDTRSPNLPDVPTFIELGYPQINDYTLSGFFLPSKTPIAIAEKLNKAINEALASPEVREKFEKAGLVPVGGSLSSTQTAIVSELKHWSQIVKSTGAKVD</sequence>
<dbReference type="OrthoDB" id="9125555at2"/>
<protein>
    <submittedName>
        <fullName evidence="2">Tripartite-type tricarboxylate transporter, receptor component TctC</fullName>
    </submittedName>
</protein>
<evidence type="ECO:0000313" key="2">
    <source>
        <dbReference type="EMBL" id="SMC37354.1"/>
    </source>
</evidence>
<evidence type="ECO:0000313" key="3">
    <source>
        <dbReference type="Proteomes" id="UP000192708"/>
    </source>
</evidence>